<dbReference type="InterPro" id="IPR003834">
    <property type="entry name" value="Cyt_c_assmbl_TM_dom"/>
</dbReference>
<protein>
    <submittedName>
        <fullName evidence="9">Thioredoxin</fullName>
    </submittedName>
</protein>
<feature type="transmembrane region" description="Helical" evidence="7">
    <location>
        <begin position="25"/>
        <end position="47"/>
    </location>
</feature>
<dbReference type="RefSeq" id="WP_244905919.1">
    <property type="nucleotide sequence ID" value="NZ_NHSI01000050.1"/>
</dbReference>
<dbReference type="EMBL" id="QAAA01000016">
    <property type="protein sequence ID" value="PTN01174.1"/>
    <property type="molecule type" value="Genomic_DNA"/>
</dbReference>
<keyword evidence="3 7" id="KW-0812">Transmembrane</keyword>
<dbReference type="AlphaFoldDB" id="A0A2T5BQ23"/>
<keyword evidence="2" id="KW-1003">Cell membrane</keyword>
<dbReference type="GO" id="GO:0017004">
    <property type="term" value="P:cytochrome complex assembly"/>
    <property type="evidence" value="ECO:0007669"/>
    <property type="project" value="UniProtKB-KW"/>
</dbReference>
<reference evidence="9 10" key="1">
    <citation type="submission" date="2018-04" db="EMBL/GenBank/DDBJ databases">
        <title>Genomic Encyclopedia of Archaeal and Bacterial Type Strains, Phase II (KMG-II): from individual species to whole genera.</title>
        <authorList>
            <person name="Goeker M."/>
        </authorList>
    </citation>
    <scope>NUCLEOTIDE SEQUENCE [LARGE SCALE GENOMIC DNA]</scope>
    <source>
        <strain evidence="9 10">DSM 18064</strain>
    </source>
</reference>
<evidence type="ECO:0000256" key="3">
    <source>
        <dbReference type="ARBA" id="ARBA00022692"/>
    </source>
</evidence>
<sequence>MTAPLAGALLYIAQTGDVALGAWALFALGLGQGVPLLAIGAFGPRVLPKSGPWMESAKTLFGVLFLGFAIWLAARVLPGPLTLALWAVLLIGLGVMLTQITSEGMAGRLGRAVGVIILFAGSLQGIGAAVGANDPLRPLAPFAGRAVAPAETDGGFAEILTTEALHSALADTDKPALAYVTADWCTTCRSIERGPMADAEVRGALDELTLFKVDVTDFGPESQALLDQLGAAGPPTMVFFDADRAEAPGSRIVGDTGREEMLRSLRMVTR</sequence>
<dbReference type="GO" id="GO:0005886">
    <property type="term" value="C:plasma membrane"/>
    <property type="evidence" value="ECO:0007669"/>
    <property type="project" value="UniProtKB-SubCell"/>
</dbReference>
<name>A0A2T5BQ23_9RHOB</name>
<evidence type="ECO:0000256" key="7">
    <source>
        <dbReference type="SAM" id="Phobius"/>
    </source>
</evidence>
<dbReference type="Pfam" id="PF02683">
    <property type="entry name" value="DsbD_TM"/>
    <property type="match status" value="1"/>
</dbReference>
<dbReference type="InterPro" id="IPR036249">
    <property type="entry name" value="Thioredoxin-like_sf"/>
</dbReference>
<feature type="transmembrane region" description="Helical" evidence="7">
    <location>
        <begin position="59"/>
        <end position="77"/>
    </location>
</feature>
<keyword evidence="10" id="KW-1185">Reference proteome</keyword>
<comment type="caution">
    <text evidence="9">The sequence shown here is derived from an EMBL/GenBank/DDBJ whole genome shotgun (WGS) entry which is preliminary data.</text>
</comment>
<feature type="transmembrane region" description="Helical" evidence="7">
    <location>
        <begin position="112"/>
        <end position="132"/>
    </location>
</feature>
<dbReference type="PANTHER" id="PTHR32234:SF0">
    <property type="entry name" value="THIOL:DISULFIDE INTERCHANGE PROTEIN DSBD"/>
    <property type="match status" value="1"/>
</dbReference>
<evidence type="ECO:0000256" key="5">
    <source>
        <dbReference type="ARBA" id="ARBA00022989"/>
    </source>
</evidence>
<accession>A0A2T5BQ23</accession>
<dbReference type="PANTHER" id="PTHR32234">
    <property type="entry name" value="THIOL:DISULFIDE INTERCHANGE PROTEIN DSBD"/>
    <property type="match status" value="1"/>
</dbReference>
<evidence type="ECO:0000256" key="2">
    <source>
        <dbReference type="ARBA" id="ARBA00022475"/>
    </source>
</evidence>
<feature type="transmembrane region" description="Helical" evidence="7">
    <location>
        <begin position="83"/>
        <end position="100"/>
    </location>
</feature>
<dbReference type="Proteomes" id="UP000243859">
    <property type="component" value="Unassembled WGS sequence"/>
</dbReference>
<keyword evidence="4" id="KW-0201">Cytochrome c-type biogenesis</keyword>
<dbReference type="GO" id="GO:0015035">
    <property type="term" value="F:protein-disulfide reductase activity"/>
    <property type="evidence" value="ECO:0007669"/>
    <property type="project" value="TreeGrafter"/>
</dbReference>
<feature type="domain" description="Thioredoxin" evidence="8">
    <location>
        <begin position="136"/>
        <end position="270"/>
    </location>
</feature>
<dbReference type="InterPro" id="IPR013766">
    <property type="entry name" value="Thioredoxin_domain"/>
</dbReference>
<evidence type="ECO:0000259" key="8">
    <source>
        <dbReference type="PROSITE" id="PS51352"/>
    </source>
</evidence>
<evidence type="ECO:0000313" key="10">
    <source>
        <dbReference type="Proteomes" id="UP000243859"/>
    </source>
</evidence>
<keyword evidence="5 7" id="KW-1133">Transmembrane helix</keyword>
<dbReference type="Pfam" id="PF00085">
    <property type="entry name" value="Thioredoxin"/>
    <property type="match status" value="1"/>
</dbReference>
<proteinExistence type="predicted"/>
<evidence type="ECO:0000256" key="1">
    <source>
        <dbReference type="ARBA" id="ARBA00004651"/>
    </source>
</evidence>
<dbReference type="GO" id="GO:0045454">
    <property type="term" value="P:cell redox homeostasis"/>
    <property type="evidence" value="ECO:0007669"/>
    <property type="project" value="TreeGrafter"/>
</dbReference>
<gene>
    <name evidence="9" type="ORF">C8N32_11647</name>
</gene>
<dbReference type="PROSITE" id="PS51352">
    <property type="entry name" value="THIOREDOXIN_2"/>
    <property type="match status" value="1"/>
</dbReference>
<dbReference type="Gene3D" id="3.40.30.10">
    <property type="entry name" value="Glutaredoxin"/>
    <property type="match status" value="1"/>
</dbReference>
<evidence type="ECO:0000256" key="6">
    <source>
        <dbReference type="ARBA" id="ARBA00023136"/>
    </source>
</evidence>
<dbReference type="SUPFAM" id="SSF52833">
    <property type="entry name" value="Thioredoxin-like"/>
    <property type="match status" value="1"/>
</dbReference>
<organism evidence="9 10">
    <name type="scientific">Rhodovulum imhoffii</name>
    <dbReference type="NCBI Taxonomy" id="365340"/>
    <lineage>
        <taxon>Bacteria</taxon>
        <taxon>Pseudomonadati</taxon>
        <taxon>Pseudomonadota</taxon>
        <taxon>Alphaproteobacteria</taxon>
        <taxon>Rhodobacterales</taxon>
        <taxon>Paracoccaceae</taxon>
        <taxon>Rhodovulum</taxon>
    </lineage>
</organism>
<comment type="subcellular location">
    <subcellularLocation>
        <location evidence="1">Cell membrane</location>
        <topology evidence="1">Multi-pass membrane protein</topology>
    </subcellularLocation>
</comment>
<evidence type="ECO:0000256" key="4">
    <source>
        <dbReference type="ARBA" id="ARBA00022748"/>
    </source>
</evidence>
<evidence type="ECO:0000313" key="9">
    <source>
        <dbReference type="EMBL" id="PTN01174.1"/>
    </source>
</evidence>
<keyword evidence="6 7" id="KW-0472">Membrane</keyword>